<name>A0A699Z4L1_HAELA</name>
<comment type="caution">
    <text evidence="1">The sequence shown here is derived from an EMBL/GenBank/DDBJ whole genome shotgun (WGS) entry which is preliminary data.</text>
</comment>
<organism evidence="1 2">
    <name type="scientific">Haematococcus lacustris</name>
    <name type="common">Green alga</name>
    <name type="synonym">Haematococcus pluvialis</name>
    <dbReference type="NCBI Taxonomy" id="44745"/>
    <lineage>
        <taxon>Eukaryota</taxon>
        <taxon>Viridiplantae</taxon>
        <taxon>Chlorophyta</taxon>
        <taxon>core chlorophytes</taxon>
        <taxon>Chlorophyceae</taxon>
        <taxon>CS clade</taxon>
        <taxon>Chlamydomonadales</taxon>
        <taxon>Haematococcaceae</taxon>
        <taxon>Haematococcus</taxon>
    </lineage>
</organism>
<reference evidence="1 2" key="1">
    <citation type="submission" date="2020-02" db="EMBL/GenBank/DDBJ databases">
        <title>Draft genome sequence of Haematococcus lacustris strain NIES-144.</title>
        <authorList>
            <person name="Morimoto D."/>
            <person name="Nakagawa S."/>
            <person name="Yoshida T."/>
            <person name="Sawayama S."/>
        </authorList>
    </citation>
    <scope>NUCLEOTIDE SEQUENCE [LARGE SCALE GENOMIC DNA]</scope>
    <source>
        <strain evidence="1 2">NIES-144</strain>
    </source>
</reference>
<evidence type="ECO:0000313" key="1">
    <source>
        <dbReference type="EMBL" id="GFH17567.1"/>
    </source>
</evidence>
<accession>A0A699Z4L1</accession>
<keyword evidence="2" id="KW-1185">Reference proteome</keyword>
<dbReference type="AlphaFoldDB" id="A0A699Z4L1"/>
<feature type="non-terminal residue" evidence="1">
    <location>
        <position position="370"/>
    </location>
</feature>
<sequence length="370" mass="40006">ETALPVGSGVDSELQGFLQNKTSELLNNCFPTAGAIKIRPLRLLVNNGWETFIQVPLQDYKAATGIDVVMHALPYNKVSTAILQQLKVNASDAVDSTTAPAYDAFIIPGSLAIMASIMQTGGVTQGWLFDPLTLEPLTNNTASEKVLHIMWALSPFLRTFDTAAYIDMSQCAVALAGASIFKSCNPVGSNPQLMGQLGISPLPASTEVLDRSTMQLVPCTPQLCNSQRASVLAGSWANLSPSRYQNIILLSMSTLVPQELRSAVYDLIAFLSAPTGPLAMLWAPVSTYAPFRSSGRLVYQVGEPWDQPGITLWSSNGYNYTDVRAYDKALTTILTLPGTAMEWRVADSQYPLYFIYGALNSLLGNEVAHT</sequence>
<proteinExistence type="predicted"/>
<feature type="non-terminal residue" evidence="1">
    <location>
        <position position="1"/>
    </location>
</feature>
<gene>
    <name evidence="1" type="ORF">HaLaN_14229</name>
</gene>
<evidence type="ECO:0000313" key="2">
    <source>
        <dbReference type="Proteomes" id="UP000485058"/>
    </source>
</evidence>
<protein>
    <submittedName>
        <fullName evidence="1">Guanylate cyclase domain-containing protein</fullName>
    </submittedName>
</protein>
<dbReference type="EMBL" id="BLLF01001169">
    <property type="protein sequence ID" value="GFH17567.1"/>
    <property type="molecule type" value="Genomic_DNA"/>
</dbReference>
<dbReference type="Proteomes" id="UP000485058">
    <property type="component" value="Unassembled WGS sequence"/>
</dbReference>